<dbReference type="AlphaFoldDB" id="A0A0C3HAA7"/>
<sequence length="129" mass="13158">MAQTNSTAVPPACQGTAGSLPELPFPMSCGTSSYDNGNATIGQSVLASCCAGNPIAEFGNTDGVSNCWVYCNATNRAQESEIWSCLLASPNVTGFGCEGQFSKGAGSRVGRGWGPVLALGLLVSMICQL</sequence>
<dbReference type="OrthoDB" id="10458868at2759"/>
<keyword evidence="2" id="KW-1185">Reference proteome</keyword>
<evidence type="ECO:0000313" key="1">
    <source>
        <dbReference type="EMBL" id="KIM99296.1"/>
    </source>
</evidence>
<name>A0A0C3HAA7_OIDMZ</name>
<proteinExistence type="predicted"/>
<reference evidence="2" key="2">
    <citation type="submission" date="2015-01" db="EMBL/GenBank/DDBJ databases">
        <title>Evolutionary Origins and Diversification of the Mycorrhizal Mutualists.</title>
        <authorList>
            <consortium name="DOE Joint Genome Institute"/>
            <consortium name="Mycorrhizal Genomics Consortium"/>
            <person name="Kohler A."/>
            <person name="Kuo A."/>
            <person name="Nagy L.G."/>
            <person name="Floudas D."/>
            <person name="Copeland A."/>
            <person name="Barry K.W."/>
            <person name="Cichocki N."/>
            <person name="Veneault-Fourrey C."/>
            <person name="LaButti K."/>
            <person name="Lindquist E.A."/>
            <person name="Lipzen A."/>
            <person name="Lundell T."/>
            <person name="Morin E."/>
            <person name="Murat C."/>
            <person name="Riley R."/>
            <person name="Ohm R."/>
            <person name="Sun H."/>
            <person name="Tunlid A."/>
            <person name="Henrissat B."/>
            <person name="Grigoriev I.V."/>
            <person name="Hibbett D.S."/>
            <person name="Martin F."/>
        </authorList>
    </citation>
    <scope>NUCLEOTIDE SEQUENCE [LARGE SCALE GENOMIC DNA]</scope>
    <source>
        <strain evidence="2">Zn</strain>
    </source>
</reference>
<evidence type="ECO:0000313" key="2">
    <source>
        <dbReference type="Proteomes" id="UP000054321"/>
    </source>
</evidence>
<gene>
    <name evidence="1" type="ORF">OIDMADRAFT_20010</name>
</gene>
<dbReference type="InParanoid" id="A0A0C3HAA7"/>
<reference evidence="1 2" key="1">
    <citation type="submission" date="2014-04" db="EMBL/GenBank/DDBJ databases">
        <authorList>
            <consortium name="DOE Joint Genome Institute"/>
            <person name="Kuo A."/>
            <person name="Martino E."/>
            <person name="Perotto S."/>
            <person name="Kohler A."/>
            <person name="Nagy L.G."/>
            <person name="Floudas D."/>
            <person name="Copeland A."/>
            <person name="Barry K.W."/>
            <person name="Cichocki N."/>
            <person name="Veneault-Fourrey C."/>
            <person name="LaButti K."/>
            <person name="Lindquist E.A."/>
            <person name="Lipzen A."/>
            <person name="Lundell T."/>
            <person name="Morin E."/>
            <person name="Murat C."/>
            <person name="Sun H."/>
            <person name="Tunlid A."/>
            <person name="Henrissat B."/>
            <person name="Grigoriev I.V."/>
            <person name="Hibbett D.S."/>
            <person name="Martin F."/>
            <person name="Nordberg H.P."/>
            <person name="Cantor M.N."/>
            <person name="Hua S.X."/>
        </authorList>
    </citation>
    <scope>NUCLEOTIDE SEQUENCE [LARGE SCALE GENOMIC DNA]</scope>
    <source>
        <strain evidence="1 2">Zn</strain>
    </source>
</reference>
<protein>
    <submittedName>
        <fullName evidence="1">Uncharacterized protein</fullName>
    </submittedName>
</protein>
<accession>A0A0C3HAA7</accession>
<dbReference type="Proteomes" id="UP000054321">
    <property type="component" value="Unassembled WGS sequence"/>
</dbReference>
<organism evidence="1 2">
    <name type="scientific">Oidiodendron maius (strain Zn)</name>
    <dbReference type="NCBI Taxonomy" id="913774"/>
    <lineage>
        <taxon>Eukaryota</taxon>
        <taxon>Fungi</taxon>
        <taxon>Dikarya</taxon>
        <taxon>Ascomycota</taxon>
        <taxon>Pezizomycotina</taxon>
        <taxon>Leotiomycetes</taxon>
        <taxon>Leotiomycetes incertae sedis</taxon>
        <taxon>Myxotrichaceae</taxon>
        <taxon>Oidiodendron</taxon>
    </lineage>
</organism>
<dbReference type="HOGENOM" id="CLU_1949437_0_0_1"/>
<dbReference type="EMBL" id="KN832879">
    <property type="protein sequence ID" value="KIM99296.1"/>
    <property type="molecule type" value="Genomic_DNA"/>
</dbReference>